<dbReference type="PANTHER" id="PTHR48079:SF6">
    <property type="entry name" value="NAD(P)-BINDING DOMAIN-CONTAINING PROTEIN-RELATED"/>
    <property type="match status" value="1"/>
</dbReference>
<evidence type="ECO:0000313" key="4">
    <source>
        <dbReference type="Proteomes" id="UP000332933"/>
    </source>
</evidence>
<dbReference type="Pfam" id="PF01370">
    <property type="entry name" value="Epimerase"/>
    <property type="match status" value="1"/>
</dbReference>
<sequence length="328" mass="35352">MKRVFLTGATGFLGQNLLDVLLQDGQWTVIAFVRTSSNTAALDARGVQHVVGDLDDPVSIAAAMPDGVDVVIHAAANLSTWWPNDAMQWQDNVAGTKAVCDAALTKHAKRFVLVSSVASYGLDGTFTEDLPQEGHLSCVHYARTKYAAEQHVRAAIKCGLNAVIVNPAHLLGPFDKTGWARMFIMIAHNKLDGIPPGSGSFAYAPCVAKTIVDVASGDCGRVGHNYLLGGANATFRDVIVSAATRLGKHETRAPLPRWLFLTLGWCYDWYAYLVTSVEPPITYGNAFATSAVLSVDSAKAKIELGYETPTLDAMLQHTLAWLEAQHML</sequence>
<keyword evidence="4" id="KW-1185">Reference proteome</keyword>
<dbReference type="GO" id="GO:0004029">
    <property type="term" value="F:aldehyde dehydrogenase (NAD+) activity"/>
    <property type="evidence" value="ECO:0007669"/>
    <property type="project" value="TreeGrafter"/>
</dbReference>
<dbReference type="InterPro" id="IPR051783">
    <property type="entry name" value="NAD(P)-dependent_oxidoreduct"/>
</dbReference>
<organism evidence="3 4">
    <name type="scientific">Aphanomyces stellatus</name>
    <dbReference type="NCBI Taxonomy" id="120398"/>
    <lineage>
        <taxon>Eukaryota</taxon>
        <taxon>Sar</taxon>
        <taxon>Stramenopiles</taxon>
        <taxon>Oomycota</taxon>
        <taxon>Saprolegniomycetes</taxon>
        <taxon>Saprolegniales</taxon>
        <taxon>Verrucalvaceae</taxon>
        <taxon>Aphanomyces</taxon>
    </lineage>
</organism>
<dbReference type="InterPro" id="IPR001509">
    <property type="entry name" value="Epimerase_deHydtase"/>
</dbReference>
<feature type="domain" description="NAD-dependent epimerase/dehydratase" evidence="1">
    <location>
        <begin position="4"/>
        <end position="187"/>
    </location>
</feature>
<dbReference type="InterPro" id="IPR036291">
    <property type="entry name" value="NAD(P)-bd_dom_sf"/>
</dbReference>
<dbReference type="Gene3D" id="3.40.50.720">
    <property type="entry name" value="NAD(P)-binding Rossmann-like Domain"/>
    <property type="match status" value="1"/>
</dbReference>
<dbReference type="GO" id="GO:0005737">
    <property type="term" value="C:cytoplasm"/>
    <property type="evidence" value="ECO:0007669"/>
    <property type="project" value="TreeGrafter"/>
</dbReference>
<reference evidence="2" key="2">
    <citation type="submission" date="2019-06" db="EMBL/GenBank/DDBJ databases">
        <title>Genomics analysis of Aphanomyces spp. identifies a new class of oomycete effector associated with host adaptation.</title>
        <authorList>
            <person name="Gaulin E."/>
        </authorList>
    </citation>
    <scope>NUCLEOTIDE SEQUENCE</scope>
    <source>
        <strain evidence="2">CBS 578.67</strain>
    </source>
</reference>
<dbReference type="SUPFAM" id="SSF51735">
    <property type="entry name" value="NAD(P)-binding Rossmann-fold domains"/>
    <property type="match status" value="1"/>
</dbReference>
<dbReference type="OrthoDB" id="66400at2759"/>
<evidence type="ECO:0000313" key="2">
    <source>
        <dbReference type="EMBL" id="KAF0692866.1"/>
    </source>
</evidence>
<name>A0A485L4W1_9STRA</name>
<dbReference type="EMBL" id="VJMH01005802">
    <property type="protein sequence ID" value="KAF0692866.1"/>
    <property type="molecule type" value="Genomic_DNA"/>
</dbReference>
<dbReference type="EMBL" id="CAADRA010005823">
    <property type="protein sequence ID" value="VFT92895.1"/>
    <property type="molecule type" value="Genomic_DNA"/>
</dbReference>
<proteinExistence type="predicted"/>
<evidence type="ECO:0000313" key="3">
    <source>
        <dbReference type="EMBL" id="VFT92895.1"/>
    </source>
</evidence>
<evidence type="ECO:0000259" key="1">
    <source>
        <dbReference type="Pfam" id="PF01370"/>
    </source>
</evidence>
<dbReference type="PANTHER" id="PTHR48079">
    <property type="entry name" value="PROTEIN YEEZ"/>
    <property type="match status" value="1"/>
</dbReference>
<protein>
    <submittedName>
        <fullName evidence="3">Aste57867_16112 protein</fullName>
    </submittedName>
</protein>
<reference evidence="3 4" key="1">
    <citation type="submission" date="2019-03" db="EMBL/GenBank/DDBJ databases">
        <authorList>
            <person name="Gaulin E."/>
            <person name="Dumas B."/>
        </authorList>
    </citation>
    <scope>NUCLEOTIDE SEQUENCE [LARGE SCALE GENOMIC DNA]</scope>
    <source>
        <strain evidence="3">CBS 568.67</strain>
    </source>
</reference>
<accession>A0A485L4W1</accession>
<dbReference type="AlphaFoldDB" id="A0A485L4W1"/>
<gene>
    <name evidence="3" type="primary">Aste57867_16112</name>
    <name evidence="2" type="ORF">As57867_016056</name>
    <name evidence="3" type="ORF">ASTE57867_16112</name>
</gene>
<dbReference type="Proteomes" id="UP000332933">
    <property type="component" value="Unassembled WGS sequence"/>
</dbReference>